<dbReference type="Gene3D" id="3.30.300.70">
    <property type="entry name" value="RimP-like superfamily, N-terminal"/>
    <property type="match status" value="1"/>
</dbReference>
<feature type="domain" description="Ribosome maturation factor RimP C-terminal" evidence="5">
    <location>
        <begin position="83"/>
        <end position="148"/>
    </location>
</feature>
<dbReference type="Pfam" id="PF17384">
    <property type="entry name" value="DUF150_C"/>
    <property type="match status" value="1"/>
</dbReference>
<dbReference type="GO" id="GO:0005829">
    <property type="term" value="C:cytosol"/>
    <property type="evidence" value="ECO:0007669"/>
    <property type="project" value="TreeGrafter"/>
</dbReference>
<dbReference type="EMBL" id="AYKG01000016">
    <property type="protein sequence ID" value="ROO29291.1"/>
    <property type="molecule type" value="Genomic_DNA"/>
</dbReference>
<dbReference type="HAMAP" id="MF_01077">
    <property type="entry name" value="RimP"/>
    <property type="match status" value="1"/>
</dbReference>
<dbReference type="SUPFAM" id="SSF74942">
    <property type="entry name" value="YhbC-like, C-terminal domain"/>
    <property type="match status" value="1"/>
</dbReference>
<dbReference type="Pfam" id="PF02576">
    <property type="entry name" value="RimP_N"/>
    <property type="match status" value="1"/>
</dbReference>
<dbReference type="FunCoup" id="A0A423PUQ5">
    <property type="interactions" value="334"/>
</dbReference>
<dbReference type="InterPro" id="IPR003728">
    <property type="entry name" value="Ribosome_maturation_RimP"/>
</dbReference>
<keyword evidence="2 3" id="KW-0690">Ribosome biogenesis</keyword>
<evidence type="ECO:0000256" key="3">
    <source>
        <dbReference type="HAMAP-Rule" id="MF_01077"/>
    </source>
</evidence>
<dbReference type="CDD" id="cd01734">
    <property type="entry name" value="YlxS_C"/>
    <property type="match status" value="1"/>
</dbReference>
<evidence type="ECO:0000313" key="6">
    <source>
        <dbReference type="EMBL" id="ROO29291.1"/>
    </source>
</evidence>
<evidence type="ECO:0000259" key="4">
    <source>
        <dbReference type="Pfam" id="PF02576"/>
    </source>
</evidence>
<accession>A0A423PUQ5</accession>
<sequence length="150" mass="16456">MTPRFHSLIEPIVSDLGYELWHIESVGQGRNAVLRIYIDAAEGIDIEDCEAVSREVSAALDVEDEGGAAYSLEVSSPGMDRPLVSAEHFERFAGERARVNMFAPVEGQRKFKGEIVAVSADTVDLNCGDAIYRLPIGDMAKARLDPVFEK</sequence>
<dbReference type="InterPro" id="IPR028998">
    <property type="entry name" value="RimP_C"/>
</dbReference>
<evidence type="ECO:0000259" key="5">
    <source>
        <dbReference type="Pfam" id="PF17384"/>
    </source>
</evidence>
<dbReference type="InParanoid" id="A0A423PUQ5"/>
<feature type="domain" description="Ribosome maturation factor RimP N-terminal" evidence="4">
    <location>
        <begin position="8"/>
        <end position="80"/>
    </location>
</feature>
<dbReference type="RefSeq" id="WP_123657840.1">
    <property type="nucleotide sequence ID" value="NZ_AYKG01000016.1"/>
</dbReference>
<name>A0A423PUQ5_9GAMM</name>
<comment type="function">
    <text evidence="3">Required for maturation of 30S ribosomal subunits.</text>
</comment>
<dbReference type="InterPro" id="IPR028989">
    <property type="entry name" value="RimP_N"/>
</dbReference>
<evidence type="ECO:0000256" key="1">
    <source>
        <dbReference type="ARBA" id="ARBA00022490"/>
    </source>
</evidence>
<dbReference type="AlphaFoldDB" id="A0A423PUQ5"/>
<dbReference type="GO" id="GO:0000028">
    <property type="term" value="P:ribosomal small subunit assembly"/>
    <property type="evidence" value="ECO:0007669"/>
    <property type="project" value="TreeGrafter"/>
</dbReference>
<dbReference type="OrthoDB" id="9805006at2"/>
<proteinExistence type="inferred from homology"/>
<evidence type="ECO:0000256" key="2">
    <source>
        <dbReference type="ARBA" id="ARBA00022517"/>
    </source>
</evidence>
<protein>
    <recommendedName>
        <fullName evidence="3">Ribosome maturation factor RimP</fullName>
    </recommendedName>
</protein>
<keyword evidence="1 3" id="KW-0963">Cytoplasm</keyword>
<dbReference type="SUPFAM" id="SSF75420">
    <property type="entry name" value="YhbC-like, N-terminal domain"/>
    <property type="match status" value="1"/>
</dbReference>
<comment type="similarity">
    <text evidence="3">Belongs to the RimP family.</text>
</comment>
<dbReference type="FunFam" id="3.30.300.70:FF:000001">
    <property type="entry name" value="Ribosome maturation factor RimP"/>
    <property type="match status" value="1"/>
</dbReference>
<dbReference type="Gene3D" id="2.30.30.180">
    <property type="entry name" value="Ribosome maturation factor RimP, C-terminal domain"/>
    <property type="match status" value="1"/>
</dbReference>
<dbReference type="NCBIfam" id="NF000927">
    <property type="entry name" value="PRK00092.1-1"/>
    <property type="match status" value="1"/>
</dbReference>
<dbReference type="InterPro" id="IPR036847">
    <property type="entry name" value="RimP_C_sf"/>
</dbReference>
<dbReference type="PANTHER" id="PTHR33867">
    <property type="entry name" value="RIBOSOME MATURATION FACTOR RIMP"/>
    <property type="match status" value="1"/>
</dbReference>
<keyword evidence="7" id="KW-1185">Reference proteome</keyword>
<gene>
    <name evidence="3" type="primary">rimP</name>
    <name evidence="6" type="ORF">SAJA_06545</name>
</gene>
<evidence type="ECO:0000313" key="7">
    <source>
        <dbReference type="Proteomes" id="UP000285310"/>
    </source>
</evidence>
<dbReference type="GO" id="GO:0006412">
    <property type="term" value="P:translation"/>
    <property type="evidence" value="ECO:0007669"/>
    <property type="project" value="TreeGrafter"/>
</dbReference>
<dbReference type="Proteomes" id="UP000285310">
    <property type="component" value="Unassembled WGS sequence"/>
</dbReference>
<dbReference type="PANTHER" id="PTHR33867:SF1">
    <property type="entry name" value="RIBOSOME MATURATION FACTOR RIMP"/>
    <property type="match status" value="1"/>
</dbReference>
<reference evidence="6 7" key="1">
    <citation type="submission" date="2013-10" db="EMBL/GenBank/DDBJ databases">
        <title>Salinisphaera japonica YTM-1 Genome Sequencing.</title>
        <authorList>
            <person name="Lai Q."/>
            <person name="Li C."/>
            <person name="Shao Z."/>
        </authorList>
    </citation>
    <scope>NUCLEOTIDE SEQUENCE [LARGE SCALE GENOMIC DNA]</scope>
    <source>
        <strain evidence="6 7">YTM-1</strain>
    </source>
</reference>
<organism evidence="6 7">
    <name type="scientific">Salinisphaera japonica YTM-1</name>
    <dbReference type="NCBI Taxonomy" id="1209778"/>
    <lineage>
        <taxon>Bacteria</taxon>
        <taxon>Pseudomonadati</taxon>
        <taxon>Pseudomonadota</taxon>
        <taxon>Gammaproteobacteria</taxon>
        <taxon>Salinisphaerales</taxon>
        <taxon>Salinisphaeraceae</taxon>
        <taxon>Salinisphaera</taxon>
    </lineage>
</organism>
<dbReference type="InterPro" id="IPR035956">
    <property type="entry name" value="RimP_N_sf"/>
</dbReference>
<comment type="subcellular location">
    <subcellularLocation>
        <location evidence="3">Cytoplasm</location>
    </subcellularLocation>
</comment>
<comment type="caution">
    <text evidence="6">The sequence shown here is derived from an EMBL/GenBank/DDBJ whole genome shotgun (WGS) entry which is preliminary data.</text>
</comment>